<dbReference type="Proteomes" id="UP000282007">
    <property type="component" value="Chromosome"/>
</dbReference>
<reference evidence="1 4" key="2">
    <citation type="submission" date="2018-07" db="EMBL/GenBank/DDBJ databases">
        <title>Genome sequences of Haloplanus aerogenes JCM 16430T.</title>
        <authorList>
            <person name="Kim Y.B."/>
            <person name="Roh S.W."/>
        </authorList>
    </citation>
    <scope>NUCLEOTIDE SEQUENCE [LARGE SCALE GENOMIC DNA]</scope>
    <source>
        <strain evidence="1 4">JCM 16430</strain>
    </source>
</reference>
<dbReference type="GeneID" id="38471813"/>
<accession>A0A3M0DU97</accession>
<dbReference type="Proteomes" id="UP000277326">
    <property type="component" value="Unassembled WGS sequence"/>
</dbReference>
<evidence type="ECO:0000313" key="1">
    <source>
        <dbReference type="EMBL" id="AZH25865.1"/>
    </source>
</evidence>
<dbReference type="EMBL" id="CP034145">
    <property type="protein sequence ID" value="AZH25865.1"/>
    <property type="molecule type" value="Genomic_DNA"/>
</dbReference>
<dbReference type="OrthoDB" id="205445at2157"/>
<evidence type="ECO:0000313" key="4">
    <source>
        <dbReference type="Proteomes" id="UP000282007"/>
    </source>
</evidence>
<dbReference type="EMBL" id="REFS01000001">
    <property type="protein sequence ID" value="RMB25614.1"/>
    <property type="molecule type" value="Genomic_DNA"/>
</dbReference>
<reference evidence="2" key="3">
    <citation type="submission" date="2018-10" db="EMBL/GenBank/DDBJ databases">
        <authorList>
            <person name="Whitman W."/>
            <person name="Huntemann M."/>
            <person name="Clum A."/>
            <person name="Pillay M."/>
            <person name="Palaniappan K."/>
            <person name="Varghese N."/>
            <person name="Mikhailova N."/>
            <person name="Stamatis D."/>
            <person name="Reddy T."/>
            <person name="Daum C."/>
            <person name="Shapiro N."/>
            <person name="Ivanova N."/>
            <person name="Kyrpides N."/>
            <person name="Woyke T."/>
        </authorList>
    </citation>
    <scope>NUCLEOTIDE SEQUENCE</scope>
    <source>
        <strain evidence="2">CGMCC 1.10124</strain>
    </source>
</reference>
<proteinExistence type="predicted"/>
<dbReference type="PROSITE" id="PS51257">
    <property type="entry name" value="PROKAR_LIPOPROTEIN"/>
    <property type="match status" value="1"/>
</dbReference>
<gene>
    <name evidence="2" type="ORF">ATH50_0711</name>
    <name evidence="1" type="ORF">DU502_10965</name>
</gene>
<dbReference type="AlphaFoldDB" id="A0A3M0DU97"/>
<keyword evidence="4" id="KW-1185">Reference proteome</keyword>
<reference evidence="2 3" key="1">
    <citation type="journal article" date="2015" name="Stand. Genomic Sci.">
        <title>Genomic Encyclopedia of Bacterial and Archaeal Type Strains, Phase III: the genomes of soil and plant-associated and newly described type strains.</title>
        <authorList>
            <person name="Whitman W.B."/>
            <person name="Woyke T."/>
            <person name="Klenk H.P."/>
            <person name="Zhou Y."/>
            <person name="Lilburn T.G."/>
            <person name="Beck B.J."/>
            <person name="De Vos P."/>
            <person name="Vandamme P."/>
            <person name="Eisen J.A."/>
            <person name="Garrity G."/>
            <person name="Hugenholtz P."/>
            <person name="Kyrpides N.C."/>
        </authorList>
    </citation>
    <scope>NUCLEOTIDE SEQUENCE [LARGE SCALE GENOMIC DNA]</scope>
    <source>
        <strain evidence="2 3">CGMCC 1.10124</strain>
    </source>
</reference>
<organism evidence="2 3">
    <name type="scientific">Haloplanus aerogenes</name>
    <dbReference type="NCBI Taxonomy" id="660522"/>
    <lineage>
        <taxon>Archaea</taxon>
        <taxon>Methanobacteriati</taxon>
        <taxon>Methanobacteriota</taxon>
        <taxon>Stenosarchaea group</taxon>
        <taxon>Halobacteria</taxon>
        <taxon>Halobacteriales</taxon>
        <taxon>Haloferacaceae</taxon>
        <taxon>Haloplanus</taxon>
    </lineage>
</organism>
<protein>
    <submittedName>
        <fullName evidence="2">Uncharacterized protein</fullName>
    </submittedName>
</protein>
<dbReference type="KEGG" id="haer:DU502_10965"/>
<name>A0A3M0DU97_9EURY</name>
<sequence length="150" mass="15845">MVPSRRAFLYGAGVAVASSLAGCAGVGLGDSPQLGQLGVTNYDTQSHVVHVLLLEGDEPAYWTSKRVPAAEGDVLGTAVFEGDPAGVEPNRLLTRLDGQSLSAADRFDFAEYEADCLGLQIEIGDESRPPELSIWYTAGPDPCETTETTE</sequence>
<evidence type="ECO:0000313" key="3">
    <source>
        <dbReference type="Proteomes" id="UP000277326"/>
    </source>
</evidence>
<evidence type="ECO:0000313" key="2">
    <source>
        <dbReference type="EMBL" id="RMB25614.1"/>
    </source>
</evidence>
<dbReference type="RefSeq" id="WP_121919397.1">
    <property type="nucleotide sequence ID" value="NZ_CP034145.1"/>
</dbReference>